<evidence type="ECO:0000313" key="5">
    <source>
        <dbReference type="Proteomes" id="UP000533476"/>
    </source>
</evidence>
<dbReference type="InterPro" id="IPR025589">
    <property type="entry name" value="Toprim_C_rpt"/>
</dbReference>
<dbReference type="GO" id="GO:0003677">
    <property type="term" value="F:DNA binding"/>
    <property type="evidence" value="ECO:0007669"/>
    <property type="project" value="InterPro"/>
</dbReference>
<gene>
    <name evidence="4" type="ORF">HIJ39_19040</name>
</gene>
<accession>A0A7Y0Q4A3</accession>
<dbReference type="GO" id="GO:0006310">
    <property type="term" value="P:DNA recombination"/>
    <property type="evidence" value="ECO:0007669"/>
    <property type="project" value="TreeGrafter"/>
</dbReference>
<dbReference type="Pfam" id="PF13342">
    <property type="entry name" value="Toprim_Crpt"/>
    <property type="match status" value="1"/>
</dbReference>
<dbReference type="GO" id="GO:0003917">
    <property type="term" value="F:DNA topoisomerase type I (single strand cut, ATP-independent) activity"/>
    <property type="evidence" value="ECO:0007669"/>
    <property type="project" value="InterPro"/>
</dbReference>
<comment type="caution">
    <text evidence="4">The sequence shown here is derived from an EMBL/GenBank/DDBJ whole genome shotgun (WGS) entry which is preliminary data.</text>
</comment>
<organism evidence="4 5">
    <name type="scientific">Sulfobacillus harzensis</name>
    <dbReference type="NCBI Taxonomy" id="2729629"/>
    <lineage>
        <taxon>Bacteria</taxon>
        <taxon>Bacillati</taxon>
        <taxon>Bacillota</taxon>
        <taxon>Clostridia</taxon>
        <taxon>Eubacteriales</taxon>
        <taxon>Clostridiales Family XVII. Incertae Sedis</taxon>
        <taxon>Sulfobacillus</taxon>
    </lineage>
</organism>
<keyword evidence="5" id="KW-1185">Reference proteome</keyword>
<dbReference type="Gene3D" id="1.10.460.10">
    <property type="entry name" value="Topoisomerase I, domain 2"/>
    <property type="match status" value="1"/>
</dbReference>
<dbReference type="InterPro" id="IPR013497">
    <property type="entry name" value="Topo_IA_cen"/>
</dbReference>
<evidence type="ECO:0000259" key="3">
    <source>
        <dbReference type="PROSITE" id="PS52039"/>
    </source>
</evidence>
<evidence type="ECO:0000313" key="4">
    <source>
        <dbReference type="EMBL" id="NMP24422.1"/>
    </source>
</evidence>
<dbReference type="EMBL" id="JABBVZ010000109">
    <property type="protein sequence ID" value="NMP24422.1"/>
    <property type="molecule type" value="Genomic_DNA"/>
</dbReference>
<dbReference type="GO" id="GO:0043597">
    <property type="term" value="C:cytoplasmic replication fork"/>
    <property type="evidence" value="ECO:0007669"/>
    <property type="project" value="TreeGrafter"/>
</dbReference>
<proteinExistence type="predicted"/>
<reference evidence="4 5" key="1">
    <citation type="submission" date="2020-04" db="EMBL/GenBank/DDBJ databases">
        <authorList>
            <person name="Zhang R."/>
            <person name="Schippers A."/>
        </authorList>
    </citation>
    <scope>NUCLEOTIDE SEQUENCE [LARGE SCALE GENOMIC DNA]</scope>
    <source>
        <strain evidence="4 5">DSM 109850</strain>
    </source>
</reference>
<dbReference type="InterPro" id="IPR000380">
    <property type="entry name" value="Topo_IA"/>
</dbReference>
<dbReference type="InterPro" id="IPR023405">
    <property type="entry name" value="Topo_IA_core_domain"/>
</dbReference>
<feature type="domain" description="Topo IA-type catalytic" evidence="3">
    <location>
        <begin position="1"/>
        <end position="124"/>
    </location>
</feature>
<dbReference type="PANTHER" id="PTHR11390:SF21">
    <property type="entry name" value="DNA TOPOISOMERASE 3-ALPHA"/>
    <property type="match status" value="1"/>
</dbReference>
<dbReference type="Pfam" id="PF01131">
    <property type="entry name" value="Topoisom_bac"/>
    <property type="match status" value="1"/>
</dbReference>
<dbReference type="RefSeq" id="WP_169102529.1">
    <property type="nucleotide sequence ID" value="NZ_JABBVZ010000109.1"/>
</dbReference>
<keyword evidence="1" id="KW-0413">Isomerase</keyword>
<dbReference type="PANTHER" id="PTHR11390">
    <property type="entry name" value="PROKARYOTIC DNA TOPOISOMERASE"/>
    <property type="match status" value="1"/>
</dbReference>
<evidence type="ECO:0000256" key="2">
    <source>
        <dbReference type="SAM" id="MobiDB-lite"/>
    </source>
</evidence>
<dbReference type="PROSITE" id="PS52039">
    <property type="entry name" value="TOPO_IA_2"/>
    <property type="match status" value="1"/>
</dbReference>
<protein>
    <recommendedName>
        <fullName evidence="3">Topo IA-type catalytic domain-containing protein</fullName>
    </recommendedName>
</protein>
<dbReference type="InterPro" id="IPR013824">
    <property type="entry name" value="Topo_IA_cen_sub1"/>
</dbReference>
<dbReference type="SUPFAM" id="SSF56712">
    <property type="entry name" value="Prokaryotic type I DNA topoisomerase"/>
    <property type="match status" value="1"/>
</dbReference>
<sequence>MPPGLRSGDAVTVLDATVSDKETKPPARLTDASLLALMEKYGLGTPATRARTLEVLLAREYIRREKKTLVSTDKGQRLLRVLPETLQSPDLTGAWEARLEAIAESSDDPRAFLGDIRQLTQDVVDAARHQTGEGIQTPSAFGQCPLCKKGEIRESPKGWGCSEWKDGCRFMIWKIVAGKKLTATQVKTLLSGKTTAVIKGFKSKAGKSFDARLKLDGPEGRVAFEFETRSASTPGKPSPKRGVEVP</sequence>
<dbReference type="AlphaFoldDB" id="A0A7Y0Q4A3"/>
<dbReference type="GO" id="GO:0006281">
    <property type="term" value="P:DNA repair"/>
    <property type="evidence" value="ECO:0007669"/>
    <property type="project" value="TreeGrafter"/>
</dbReference>
<feature type="region of interest" description="Disordered" evidence="2">
    <location>
        <begin position="226"/>
        <end position="246"/>
    </location>
</feature>
<dbReference type="GO" id="GO:0006265">
    <property type="term" value="P:DNA topological change"/>
    <property type="evidence" value="ECO:0007669"/>
    <property type="project" value="InterPro"/>
</dbReference>
<dbReference type="Proteomes" id="UP000533476">
    <property type="component" value="Unassembled WGS sequence"/>
</dbReference>
<name>A0A7Y0Q4A3_9FIRM</name>
<evidence type="ECO:0000256" key="1">
    <source>
        <dbReference type="ARBA" id="ARBA00023235"/>
    </source>
</evidence>